<organism evidence="2 3">
    <name type="scientific">Streptomyces xanthii</name>
    <dbReference type="NCBI Taxonomy" id="2768069"/>
    <lineage>
        <taxon>Bacteria</taxon>
        <taxon>Bacillati</taxon>
        <taxon>Actinomycetota</taxon>
        <taxon>Actinomycetes</taxon>
        <taxon>Kitasatosporales</taxon>
        <taxon>Streptomycetaceae</taxon>
        <taxon>Streptomyces</taxon>
    </lineage>
</organism>
<keyword evidence="2" id="KW-0503">Monooxygenase</keyword>
<dbReference type="Gene3D" id="3.30.70.100">
    <property type="match status" value="1"/>
</dbReference>
<dbReference type="KEGG" id="sxn:IAG42_36735"/>
<geneLocation type="plasmid" evidence="2 3">
    <name>unnamed1</name>
</geneLocation>
<dbReference type="EMBL" id="CP061282">
    <property type="protein sequence ID" value="QNS09293.1"/>
    <property type="molecule type" value="Genomic_DNA"/>
</dbReference>
<dbReference type="InterPro" id="IPR011008">
    <property type="entry name" value="Dimeric_a/b-barrel"/>
</dbReference>
<dbReference type="SUPFAM" id="SSF54909">
    <property type="entry name" value="Dimeric alpha+beta barrel"/>
    <property type="match status" value="1"/>
</dbReference>
<evidence type="ECO:0000313" key="2">
    <source>
        <dbReference type="EMBL" id="QNS09293.1"/>
    </source>
</evidence>
<keyword evidence="2" id="KW-0614">Plasmid</keyword>
<name>A0A7H1BKN8_9ACTN</name>
<accession>A0A7H1BKN8</accession>
<sequence>MVTFVNRFTVTGPAAEFEQLFEQTSAFFVAQPGFVAHRLMRHADQPGSYVNVAEWQDAESFRRAVTHPDFAPHAAALRALSTSDPNLFTTTVLERRSS</sequence>
<dbReference type="AlphaFoldDB" id="A0A7H1BKN8"/>
<keyword evidence="3" id="KW-1185">Reference proteome</keyword>
<proteinExistence type="predicted"/>
<dbReference type="Proteomes" id="UP000516428">
    <property type="component" value="Plasmid unnamed1"/>
</dbReference>
<dbReference type="Pfam" id="PF03992">
    <property type="entry name" value="ABM"/>
    <property type="match status" value="1"/>
</dbReference>
<gene>
    <name evidence="2" type="ORF">IAG42_36735</name>
</gene>
<evidence type="ECO:0000259" key="1">
    <source>
        <dbReference type="PROSITE" id="PS51725"/>
    </source>
</evidence>
<dbReference type="GO" id="GO:0004497">
    <property type="term" value="F:monooxygenase activity"/>
    <property type="evidence" value="ECO:0007669"/>
    <property type="project" value="UniProtKB-KW"/>
</dbReference>
<dbReference type="InterPro" id="IPR007138">
    <property type="entry name" value="ABM_dom"/>
</dbReference>
<feature type="domain" description="ABM" evidence="1">
    <location>
        <begin position="2"/>
        <end position="92"/>
    </location>
</feature>
<keyword evidence="2" id="KW-0560">Oxidoreductase</keyword>
<evidence type="ECO:0000313" key="3">
    <source>
        <dbReference type="Proteomes" id="UP000516428"/>
    </source>
</evidence>
<reference evidence="2 3" key="1">
    <citation type="submission" date="2020-09" db="EMBL/GenBank/DDBJ databases">
        <title>A novel species.</title>
        <authorList>
            <person name="Gao J."/>
        </authorList>
    </citation>
    <scope>NUCLEOTIDE SEQUENCE [LARGE SCALE GENOMIC DNA]</scope>
    <source>
        <strain evidence="2 3">CRXT-Y-14</strain>
        <plasmid evidence="2 3">unnamed1</plasmid>
    </source>
</reference>
<dbReference type="RefSeq" id="WP_188341948.1">
    <property type="nucleotide sequence ID" value="NZ_CP061282.1"/>
</dbReference>
<dbReference type="PROSITE" id="PS51725">
    <property type="entry name" value="ABM"/>
    <property type="match status" value="1"/>
</dbReference>
<protein>
    <submittedName>
        <fullName evidence="2">Antibiotic biosynthesis monooxygenase</fullName>
    </submittedName>
</protein>